<feature type="compositionally biased region" description="Gly residues" evidence="5">
    <location>
        <begin position="725"/>
        <end position="741"/>
    </location>
</feature>
<keyword evidence="3" id="KW-0072">Autophagy</keyword>
<dbReference type="GO" id="GO:0034727">
    <property type="term" value="P:piecemeal microautophagy of the nucleus"/>
    <property type="evidence" value="ECO:0007669"/>
    <property type="project" value="TreeGrafter"/>
</dbReference>
<evidence type="ECO:0000313" key="8">
    <source>
        <dbReference type="EMBL" id="KAG5189960.1"/>
    </source>
</evidence>
<dbReference type="GO" id="GO:1990316">
    <property type="term" value="C:Atg1/ULK1 kinase complex"/>
    <property type="evidence" value="ECO:0007669"/>
    <property type="project" value="TreeGrafter"/>
</dbReference>
<evidence type="ECO:0000259" key="7">
    <source>
        <dbReference type="Pfam" id="PF10377"/>
    </source>
</evidence>
<dbReference type="Proteomes" id="UP000664859">
    <property type="component" value="Unassembled WGS sequence"/>
</dbReference>
<dbReference type="Pfam" id="PF04108">
    <property type="entry name" value="ATG17_like"/>
    <property type="match status" value="1"/>
</dbReference>
<feature type="region of interest" description="Disordered" evidence="5">
    <location>
        <begin position="709"/>
        <end position="750"/>
    </location>
</feature>
<dbReference type="GO" id="GO:0061709">
    <property type="term" value="P:reticulophagy"/>
    <property type="evidence" value="ECO:0007669"/>
    <property type="project" value="TreeGrafter"/>
</dbReference>
<dbReference type="PANTHER" id="PTHR13222:SF1">
    <property type="entry name" value="RB1-INDUCIBLE COILED-COIL PROTEIN 1"/>
    <property type="match status" value="1"/>
</dbReference>
<dbReference type="GO" id="GO:0015031">
    <property type="term" value="P:protein transport"/>
    <property type="evidence" value="ECO:0007669"/>
    <property type="project" value="UniProtKB-KW"/>
</dbReference>
<sequence length="1138" mass="119525">MFQDIDASEVAPYLRSLFYIARLEDKLVLDNVAAKIAALERRTDYTTHRSRSGSSSMWVTIEAREAGWYNGLNDGNLKVIENLLRQLQFQQQQTHLREQQHERLASEVWTHEHNMTDGMAQFWSTVTGGPVSMLVTSADTGATHSVVLGPGEEHVQHFKAKLAALARVAPEDQILLCGPRYKRLDATFARAPLAPGSRIFLYDRRLLMSSESTPAAAAAGAAAQHAGTAAVVLPTEPGEMPPELATAAANLAQSKASPLLSTLAGYERWFMTALNQGQVLAAAAQQRRAECESCWAEARAQRDALAAAVSNLSDHATSLGSSFEEVTSALSEQEGRHQALIDSFETDLAALGGVPLHPSLAPRLAPSPSAAPPATLLDCVPVERERTLVAACRESHRSFQAHLAQARTAWGEVSAGVQQLVAEYCSDAHAGGGSGGDGGDQAETVTAEAATAATAAAAALVSSQLQRLNKLERNYEEVVRVATEQLQLAAAGGEAQQGGATIIALVQELDTRYNAQTDMVPAMQQADAELCELLHGAARAKAAQDMAVRARLHEVSTLQSRIQEILNWARLMGRARAEKEEQFSHLEKKEEQFSHLEKVQRMPAAHAALLSEVVRRRAYGALVAARAAAAAEDAASLRSAEIVARDAFLRRHMVNLPVAFLEAAPALSRMPPRFIPTIDDQEDQALPDIRAEDIGLTDDAVAAAVMNARAEGDGEASPPHAPAVGSGGGGVSGGSGGGSGGHASERPPPALVKGSLILPAEEAESGSAHDDRSSGVQLAARAAELKYQNAMLRAEVLRLQQQQRSGDAEVLRLQDAVRRLQQQQQPAPQPRAEAAAAAAAAAAVEPPPPATLDHAQQASPAVEPVGTQTDTPAAATVATADASHGTADQAPQLAEPAAGAAAVASSEVPAETVEAAAAASAAQERGLEDVEALLHGVAKIERLVRSWQDEDAAAAEAGAAVSTALAAAAGSGSSSAAAPAGVSVDQVAALVESALRAAARRARAAAAADTEARVAEAARAAAARRIAFRDFAVGDLALFLPTSHSGSSRVYLAFHMNYPHPYLARESVDEICKRAGRFPDFILGRVIMVDRQRAPPPAEEGKGEGKGEGDAEGEGDDDANPYNTTAGQEYYVLTATSY</sequence>
<evidence type="ECO:0000313" key="9">
    <source>
        <dbReference type="Proteomes" id="UP000664859"/>
    </source>
</evidence>
<feature type="domain" description="Autophagy protein ATG17-like" evidence="6">
    <location>
        <begin position="275"/>
        <end position="652"/>
    </location>
</feature>
<feature type="compositionally biased region" description="Low complexity" evidence="5">
    <location>
        <begin position="821"/>
        <end position="844"/>
    </location>
</feature>
<reference evidence="8" key="1">
    <citation type="submission" date="2021-02" db="EMBL/GenBank/DDBJ databases">
        <title>First Annotated Genome of the Yellow-green Alga Tribonema minus.</title>
        <authorList>
            <person name="Mahan K.M."/>
        </authorList>
    </citation>
    <scope>NUCLEOTIDE SEQUENCE</scope>
    <source>
        <strain evidence="8">UTEX B ZZ1240</strain>
    </source>
</reference>
<keyword evidence="9" id="KW-1185">Reference proteome</keyword>
<dbReference type="GO" id="GO:0019901">
    <property type="term" value="F:protein kinase binding"/>
    <property type="evidence" value="ECO:0007669"/>
    <property type="project" value="TreeGrafter"/>
</dbReference>
<feature type="region of interest" description="Disordered" evidence="5">
    <location>
        <begin position="1092"/>
        <end position="1127"/>
    </location>
</feature>
<dbReference type="GO" id="GO:0034517">
    <property type="term" value="P:ribophagy"/>
    <property type="evidence" value="ECO:0007669"/>
    <property type="project" value="TreeGrafter"/>
</dbReference>
<dbReference type="OrthoDB" id="447953at2759"/>
<dbReference type="InterPro" id="IPR019460">
    <property type="entry name" value="Atg11_C"/>
</dbReference>
<dbReference type="GO" id="GO:0034045">
    <property type="term" value="C:phagophore assembly site membrane"/>
    <property type="evidence" value="ECO:0007669"/>
    <property type="project" value="TreeGrafter"/>
</dbReference>
<dbReference type="Pfam" id="PF10377">
    <property type="entry name" value="ATG11"/>
    <property type="match status" value="1"/>
</dbReference>
<evidence type="ECO:0000256" key="4">
    <source>
        <dbReference type="ARBA" id="ARBA00023054"/>
    </source>
</evidence>
<evidence type="ECO:0000256" key="3">
    <source>
        <dbReference type="ARBA" id="ARBA00023006"/>
    </source>
</evidence>
<evidence type="ECO:0000256" key="2">
    <source>
        <dbReference type="ARBA" id="ARBA00022927"/>
    </source>
</evidence>
<evidence type="ECO:0000259" key="6">
    <source>
        <dbReference type="Pfam" id="PF04108"/>
    </source>
</evidence>
<keyword evidence="1" id="KW-0813">Transport</keyword>
<feature type="compositionally biased region" description="Basic and acidic residues" evidence="5">
    <location>
        <begin position="1092"/>
        <end position="1109"/>
    </location>
</feature>
<organism evidence="8 9">
    <name type="scientific">Tribonema minus</name>
    <dbReference type="NCBI Taxonomy" id="303371"/>
    <lineage>
        <taxon>Eukaryota</taxon>
        <taxon>Sar</taxon>
        <taxon>Stramenopiles</taxon>
        <taxon>Ochrophyta</taxon>
        <taxon>PX clade</taxon>
        <taxon>Xanthophyceae</taxon>
        <taxon>Tribonematales</taxon>
        <taxon>Tribonemataceae</taxon>
        <taxon>Tribonema</taxon>
    </lineage>
</organism>
<dbReference type="GO" id="GO:0060090">
    <property type="term" value="F:molecular adaptor activity"/>
    <property type="evidence" value="ECO:0007669"/>
    <property type="project" value="TreeGrafter"/>
</dbReference>
<evidence type="ECO:0000256" key="1">
    <source>
        <dbReference type="ARBA" id="ARBA00022448"/>
    </source>
</evidence>
<accession>A0A835ZAC9</accession>
<gene>
    <name evidence="8" type="ORF">JKP88DRAFT_352875</name>
</gene>
<feature type="domain" description="Autophagy-related protein 11 C-terminal" evidence="7">
    <location>
        <begin position="1010"/>
        <end position="1136"/>
    </location>
</feature>
<feature type="compositionally biased region" description="Low complexity" evidence="5">
    <location>
        <begin position="867"/>
        <end position="882"/>
    </location>
</feature>
<dbReference type="InterPro" id="IPR040040">
    <property type="entry name" value="ATG11"/>
</dbReference>
<dbReference type="PANTHER" id="PTHR13222">
    <property type="entry name" value="RB1-INDUCIBLE COILED-COIL"/>
    <property type="match status" value="1"/>
</dbReference>
<protein>
    <recommendedName>
        <fullName evidence="10">Autophagy-related protein 11 C-terminal domain-containing protein</fullName>
    </recommendedName>
</protein>
<feature type="region of interest" description="Disordered" evidence="5">
    <location>
        <begin position="821"/>
        <end position="894"/>
    </location>
</feature>
<dbReference type="AlphaFoldDB" id="A0A835ZAC9"/>
<proteinExistence type="predicted"/>
<evidence type="ECO:0008006" key="10">
    <source>
        <dbReference type="Google" id="ProtNLM"/>
    </source>
</evidence>
<feature type="compositionally biased region" description="Acidic residues" evidence="5">
    <location>
        <begin position="1110"/>
        <end position="1119"/>
    </location>
</feature>
<keyword evidence="2" id="KW-0653">Protein transport</keyword>
<dbReference type="EMBL" id="JAFCMP010000041">
    <property type="protein sequence ID" value="KAG5189960.1"/>
    <property type="molecule type" value="Genomic_DNA"/>
</dbReference>
<dbReference type="GO" id="GO:0000422">
    <property type="term" value="P:autophagy of mitochondrion"/>
    <property type="evidence" value="ECO:0007669"/>
    <property type="project" value="TreeGrafter"/>
</dbReference>
<dbReference type="GO" id="GO:0000045">
    <property type="term" value="P:autophagosome assembly"/>
    <property type="evidence" value="ECO:0007669"/>
    <property type="project" value="InterPro"/>
</dbReference>
<keyword evidence="4" id="KW-0175">Coiled coil</keyword>
<evidence type="ECO:0000256" key="5">
    <source>
        <dbReference type="SAM" id="MobiDB-lite"/>
    </source>
</evidence>
<comment type="caution">
    <text evidence="8">The sequence shown here is derived from an EMBL/GenBank/DDBJ whole genome shotgun (WGS) entry which is preliminary data.</text>
</comment>
<name>A0A835ZAC9_9STRA</name>
<dbReference type="InterPro" id="IPR045326">
    <property type="entry name" value="ATG17-like_dom"/>
</dbReference>